<dbReference type="Proteomes" id="UP000722121">
    <property type="component" value="Unassembled WGS sequence"/>
</dbReference>
<dbReference type="NCBIfam" id="TIGR03598">
    <property type="entry name" value="GTPase_YsxC"/>
    <property type="match status" value="1"/>
</dbReference>
<evidence type="ECO:0000313" key="12">
    <source>
        <dbReference type="EMBL" id="MBN4067370.1"/>
    </source>
</evidence>
<name>A0ABS3ASQ1_9BACT</name>
<evidence type="ECO:0000256" key="4">
    <source>
        <dbReference type="ARBA" id="ARBA00022723"/>
    </source>
</evidence>
<dbReference type="CDD" id="cd01876">
    <property type="entry name" value="YihA_EngB"/>
    <property type="match status" value="1"/>
</dbReference>
<feature type="domain" description="EngB-type G" evidence="11">
    <location>
        <begin position="31"/>
        <end position="203"/>
    </location>
</feature>
<evidence type="ECO:0000256" key="9">
    <source>
        <dbReference type="ARBA" id="ARBA00023306"/>
    </source>
</evidence>
<comment type="similarity">
    <text evidence="2 10">Belongs to the TRAFAC class TrmE-Era-EngA-EngB-Septin-like GTPase superfamily. EngB GTPase family.</text>
</comment>
<evidence type="ECO:0000256" key="8">
    <source>
        <dbReference type="ARBA" id="ARBA00023210"/>
    </source>
</evidence>
<keyword evidence="8 10" id="KW-0717">Septation</keyword>
<dbReference type="HAMAP" id="MF_00321">
    <property type="entry name" value="GTPase_EngB"/>
    <property type="match status" value="1"/>
</dbReference>
<keyword evidence="4" id="KW-0479">Metal-binding</keyword>
<evidence type="ECO:0000256" key="5">
    <source>
        <dbReference type="ARBA" id="ARBA00022741"/>
    </source>
</evidence>
<dbReference type="PROSITE" id="PS51706">
    <property type="entry name" value="G_ENGB"/>
    <property type="match status" value="1"/>
</dbReference>
<dbReference type="InterPro" id="IPR005225">
    <property type="entry name" value="Small_GTP-bd"/>
</dbReference>
<dbReference type="EMBL" id="JAFITR010000124">
    <property type="protein sequence ID" value="MBN4067370.1"/>
    <property type="molecule type" value="Genomic_DNA"/>
</dbReference>
<accession>A0ABS3ASQ1</accession>
<dbReference type="SUPFAM" id="SSF52540">
    <property type="entry name" value="P-loop containing nucleoside triphosphate hydrolases"/>
    <property type="match status" value="1"/>
</dbReference>
<keyword evidence="3 10" id="KW-0132">Cell division</keyword>
<reference evidence="12 13" key="1">
    <citation type="submission" date="2021-02" db="EMBL/GenBank/DDBJ databases">
        <title>Activity-based single-cell genomes from oceanic crustal fluid captures similar information to metagenomic and metatranscriptomic surveys with orders of magnitude less sampling.</title>
        <authorList>
            <person name="D'Angelo T.S."/>
            <person name="Orcutt B.N."/>
        </authorList>
    </citation>
    <scope>NUCLEOTIDE SEQUENCE [LARGE SCALE GENOMIC DNA]</scope>
    <source>
        <strain evidence="12">AH-315-G07</strain>
    </source>
</reference>
<dbReference type="PANTHER" id="PTHR11649:SF13">
    <property type="entry name" value="ENGB-TYPE G DOMAIN-CONTAINING PROTEIN"/>
    <property type="match status" value="1"/>
</dbReference>
<dbReference type="InterPro" id="IPR027417">
    <property type="entry name" value="P-loop_NTPase"/>
</dbReference>
<keyword evidence="13" id="KW-1185">Reference proteome</keyword>
<dbReference type="InterPro" id="IPR006073">
    <property type="entry name" value="GTP-bd"/>
</dbReference>
<evidence type="ECO:0000256" key="2">
    <source>
        <dbReference type="ARBA" id="ARBA00009638"/>
    </source>
</evidence>
<evidence type="ECO:0000259" key="11">
    <source>
        <dbReference type="PROSITE" id="PS51706"/>
    </source>
</evidence>
<keyword evidence="6" id="KW-0460">Magnesium</keyword>
<evidence type="ECO:0000256" key="7">
    <source>
        <dbReference type="ARBA" id="ARBA00023134"/>
    </source>
</evidence>
<evidence type="ECO:0000256" key="1">
    <source>
        <dbReference type="ARBA" id="ARBA00001946"/>
    </source>
</evidence>
<dbReference type="PANTHER" id="PTHR11649">
    <property type="entry name" value="MSS1/TRME-RELATED GTP-BINDING PROTEIN"/>
    <property type="match status" value="1"/>
</dbReference>
<proteinExistence type="inferred from homology"/>
<protein>
    <recommendedName>
        <fullName evidence="10">Probable GTP-binding protein EngB</fullName>
    </recommendedName>
</protein>
<keyword evidence="5 10" id="KW-0547">Nucleotide-binding</keyword>
<keyword evidence="9 10" id="KW-0131">Cell cycle</keyword>
<sequence length="208" mass="23788">MNKSSFNNPQFIKTALEPAHYPRLLSPRGTSYPEIAVAGRSNVGKSSLLNHLFNRKSLVKTSSVPGKTQALNFFTVDDTLGIVDLPGYGYAKVPFHVKRQWGPMVQAYLNNREQLKVVLFLIDIRRIPNDEDKLFVEWVANRSKAMILVLTKVDKVKTQEKKRMTTRILDELQCANIHYIHYSTKKNIGRKELIGMINDALVDELMEE</sequence>
<dbReference type="InterPro" id="IPR030393">
    <property type="entry name" value="G_ENGB_dom"/>
</dbReference>
<dbReference type="Pfam" id="PF01926">
    <property type="entry name" value="MMR_HSR1"/>
    <property type="match status" value="1"/>
</dbReference>
<comment type="caution">
    <text evidence="12">The sequence shown here is derived from an EMBL/GenBank/DDBJ whole genome shotgun (WGS) entry which is preliminary data.</text>
</comment>
<evidence type="ECO:0000256" key="10">
    <source>
        <dbReference type="HAMAP-Rule" id="MF_00321"/>
    </source>
</evidence>
<evidence type="ECO:0000256" key="3">
    <source>
        <dbReference type="ARBA" id="ARBA00022618"/>
    </source>
</evidence>
<organism evidence="12 13">
    <name type="scientific">Simkania negevensis</name>
    <dbReference type="NCBI Taxonomy" id="83561"/>
    <lineage>
        <taxon>Bacteria</taxon>
        <taxon>Pseudomonadati</taxon>
        <taxon>Chlamydiota</taxon>
        <taxon>Chlamydiia</taxon>
        <taxon>Parachlamydiales</taxon>
        <taxon>Simkaniaceae</taxon>
        <taxon>Simkania</taxon>
    </lineage>
</organism>
<dbReference type="Gene3D" id="3.40.50.300">
    <property type="entry name" value="P-loop containing nucleotide triphosphate hydrolases"/>
    <property type="match status" value="1"/>
</dbReference>
<dbReference type="NCBIfam" id="TIGR00231">
    <property type="entry name" value="small_GTP"/>
    <property type="match status" value="1"/>
</dbReference>
<evidence type="ECO:0000256" key="6">
    <source>
        <dbReference type="ARBA" id="ARBA00022842"/>
    </source>
</evidence>
<dbReference type="InterPro" id="IPR019987">
    <property type="entry name" value="GTP-bd_ribosome_bio_YsxC"/>
</dbReference>
<comment type="function">
    <text evidence="10">Necessary for normal cell division and for the maintenance of normal septation.</text>
</comment>
<gene>
    <name evidence="10" type="primary">engB</name>
    <name evidence="12" type="ORF">JYU14_04735</name>
</gene>
<keyword evidence="7 10" id="KW-0342">GTP-binding</keyword>
<evidence type="ECO:0000313" key="13">
    <source>
        <dbReference type="Proteomes" id="UP000722121"/>
    </source>
</evidence>
<comment type="cofactor">
    <cofactor evidence="1">
        <name>Mg(2+)</name>
        <dbReference type="ChEBI" id="CHEBI:18420"/>
    </cofactor>
</comment>